<evidence type="ECO:0000313" key="14">
    <source>
        <dbReference type="EMBL" id="MDN4616124.1"/>
    </source>
</evidence>
<evidence type="ECO:0000259" key="13">
    <source>
        <dbReference type="SMART" id="SM00387"/>
    </source>
</evidence>
<feature type="transmembrane region" description="Helical" evidence="11">
    <location>
        <begin position="94"/>
        <end position="117"/>
    </location>
</feature>
<feature type="transmembrane region" description="Helical" evidence="11">
    <location>
        <begin position="68"/>
        <end position="88"/>
    </location>
</feature>
<feature type="region of interest" description="Disordered" evidence="10">
    <location>
        <begin position="594"/>
        <end position="619"/>
    </location>
</feature>
<sequence length="619" mass="66380">MNAARVWLRALAVTAAVASNVLAQLASAMTGDYGPRPQGIGWAIVFVAVAIVYVVCGVVAWRIVRNPVPGWLMVGAALFWSAGAWYPLARGAGGAWPLLAAVTDFWAVLVGVLVLCYPTGRLSSRFDRVVVITLGIAFLLRFLGVLLASSPTAADCGCVPNAYAVMPSADADYWFGVGWRLAGLGLMLTVAARLAVRWFTSSLPARRVSFVMPLALVLWCYGTVQDSVSFTLGWESGWLQFVPPVAIALIPPAFVGGVLYARGLRSRVADLVIVARDKVDRALWESSLARTLHDSSLRVFWWDERAGRYETSDGTPIEDLRGAARPGRTRPGRSTLPIDSADGPIALIEHDVALGQDDRLLDAVSSALLLSVDNDRLRGRLEQTIQELRESRLRIVEEGYLARRRLERDLHDGSQQQLVSLAISLRIATAKAEAAGNTEVTRDLERASAQLADALRELRELARGIHPTVLTDGDLQSALEELAQRAHTPVEVRVDTDGRLPSVVEETIYFCVSECLTNAAKHAEAASCSVTVERSGDTVSVVVTDDGRGGARVEPGGGLEGVRDRVEAVGGRARFASPDGAGTRIELVIPLVAPQQDESGQAEADAAGADAEAAEAEPR</sequence>
<dbReference type="SMART" id="SM00387">
    <property type="entry name" value="HATPase_c"/>
    <property type="match status" value="1"/>
</dbReference>
<evidence type="ECO:0000256" key="4">
    <source>
        <dbReference type="ARBA" id="ARBA00022679"/>
    </source>
</evidence>
<dbReference type="Gene3D" id="1.20.5.1930">
    <property type="match status" value="1"/>
</dbReference>
<comment type="caution">
    <text evidence="14">The sequence shown here is derived from an EMBL/GenBank/DDBJ whole genome shotgun (WGS) entry which is preliminary data.</text>
</comment>
<evidence type="ECO:0000256" key="10">
    <source>
        <dbReference type="SAM" id="MobiDB-lite"/>
    </source>
</evidence>
<evidence type="ECO:0000256" key="9">
    <source>
        <dbReference type="SAM" id="Coils"/>
    </source>
</evidence>
<dbReference type="PANTHER" id="PTHR24421">
    <property type="entry name" value="NITRATE/NITRITE SENSOR PROTEIN NARX-RELATED"/>
    <property type="match status" value="1"/>
</dbReference>
<dbReference type="InterPro" id="IPR050482">
    <property type="entry name" value="Sensor_HK_TwoCompSys"/>
</dbReference>
<dbReference type="Pfam" id="PF07730">
    <property type="entry name" value="HisKA_3"/>
    <property type="match status" value="1"/>
</dbReference>
<dbReference type="Pfam" id="PF02518">
    <property type="entry name" value="HATPase_c"/>
    <property type="match status" value="1"/>
</dbReference>
<evidence type="ECO:0000256" key="3">
    <source>
        <dbReference type="ARBA" id="ARBA00022553"/>
    </source>
</evidence>
<dbReference type="InterPro" id="IPR036890">
    <property type="entry name" value="HATPase_C_sf"/>
</dbReference>
<reference evidence="14" key="1">
    <citation type="submission" date="2023-06" db="EMBL/GenBank/DDBJ databases">
        <title>MT1 and MT2 Draft Genomes of Novel Species.</title>
        <authorList>
            <person name="Venkateswaran K."/>
        </authorList>
    </citation>
    <scope>NUCLEOTIDE SEQUENCE</scope>
    <source>
        <strain evidence="14">F6_8S_P_1B</strain>
    </source>
</reference>
<keyword evidence="4" id="KW-0808">Transferase</keyword>
<dbReference type="GO" id="GO:0016301">
    <property type="term" value="F:kinase activity"/>
    <property type="evidence" value="ECO:0007669"/>
    <property type="project" value="UniProtKB-KW"/>
</dbReference>
<evidence type="ECO:0000256" key="5">
    <source>
        <dbReference type="ARBA" id="ARBA00022741"/>
    </source>
</evidence>
<keyword evidence="11" id="KW-0472">Membrane</keyword>
<evidence type="ECO:0000256" key="8">
    <source>
        <dbReference type="ARBA" id="ARBA00023012"/>
    </source>
</evidence>
<dbReference type="SUPFAM" id="SSF55874">
    <property type="entry name" value="ATPase domain of HSP90 chaperone/DNA topoisomerase II/histidine kinase"/>
    <property type="match status" value="1"/>
</dbReference>
<evidence type="ECO:0000256" key="1">
    <source>
        <dbReference type="ARBA" id="ARBA00000085"/>
    </source>
</evidence>
<feature type="domain" description="Histidine kinase/HSP90-like ATPase" evidence="13">
    <location>
        <begin position="503"/>
        <end position="593"/>
    </location>
</feature>
<dbReference type="Gene3D" id="3.30.565.10">
    <property type="entry name" value="Histidine kinase-like ATPase, C-terminal domain"/>
    <property type="match status" value="1"/>
</dbReference>
<feature type="compositionally biased region" description="Low complexity" evidence="10">
    <location>
        <begin position="595"/>
        <end position="611"/>
    </location>
</feature>
<gene>
    <name evidence="14" type="ORF">P5G50_16880</name>
</gene>
<evidence type="ECO:0000256" key="2">
    <source>
        <dbReference type="ARBA" id="ARBA00012438"/>
    </source>
</evidence>
<dbReference type="Proteomes" id="UP001174208">
    <property type="component" value="Unassembled WGS sequence"/>
</dbReference>
<feature type="coiled-coil region" evidence="9">
    <location>
        <begin position="437"/>
        <end position="464"/>
    </location>
</feature>
<keyword evidence="3" id="KW-0597">Phosphoprotein</keyword>
<dbReference type="InterPro" id="IPR011712">
    <property type="entry name" value="Sig_transdc_His_kin_sub3_dim/P"/>
</dbReference>
<keyword evidence="11" id="KW-1133">Transmembrane helix</keyword>
<keyword evidence="11" id="KW-0812">Transmembrane</keyword>
<feature type="transmembrane region" description="Helical" evidence="11">
    <location>
        <begin position="129"/>
        <end position="153"/>
    </location>
</feature>
<keyword evidence="7" id="KW-0067">ATP-binding</keyword>
<comment type="catalytic activity">
    <reaction evidence="1">
        <text>ATP + protein L-histidine = ADP + protein N-phospho-L-histidine.</text>
        <dbReference type="EC" id="2.7.13.3"/>
    </reaction>
</comment>
<dbReference type="EC" id="2.7.13.3" evidence="2"/>
<keyword evidence="12" id="KW-0732">Signal</keyword>
<accession>A0ABT8KIJ4</accession>
<keyword evidence="6 14" id="KW-0418">Kinase</keyword>
<feature type="signal peptide" evidence="12">
    <location>
        <begin position="1"/>
        <end position="23"/>
    </location>
</feature>
<feature type="transmembrane region" description="Helical" evidence="11">
    <location>
        <begin position="244"/>
        <end position="261"/>
    </location>
</feature>
<dbReference type="InterPro" id="IPR003594">
    <property type="entry name" value="HATPase_dom"/>
</dbReference>
<keyword evidence="8" id="KW-0902">Two-component regulatory system</keyword>
<feature type="transmembrane region" description="Helical" evidence="11">
    <location>
        <begin position="173"/>
        <end position="196"/>
    </location>
</feature>
<name>A0ABT8KIJ4_9MICO</name>
<dbReference type="RefSeq" id="WP_301212235.1">
    <property type="nucleotide sequence ID" value="NZ_JAROCF010000001.1"/>
</dbReference>
<keyword evidence="15" id="KW-1185">Reference proteome</keyword>
<evidence type="ECO:0000313" key="15">
    <source>
        <dbReference type="Proteomes" id="UP001174208"/>
    </source>
</evidence>
<organism evidence="14 15">
    <name type="scientific">Leifsonia williamsii</name>
    <dbReference type="NCBI Taxonomy" id="3035919"/>
    <lineage>
        <taxon>Bacteria</taxon>
        <taxon>Bacillati</taxon>
        <taxon>Actinomycetota</taxon>
        <taxon>Actinomycetes</taxon>
        <taxon>Micrococcales</taxon>
        <taxon>Microbacteriaceae</taxon>
        <taxon>Leifsonia</taxon>
    </lineage>
</organism>
<proteinExistence type="predicted"/>
<protein>
    <recommendedName>
        <fullName evidence="2">histidine kinase</fullName>
        <ecNumber evidence="2">2.7.13.3</ecNumber>
    </recommendedName>
</protein>
<dbReference type="PANTHER" id="PTHR24421:SF10">
    <property type="entry name" value="NITRATE_NITRITE SENSOR PROTEIN NARQ"/>
    <property type="match status" value="1"/>
</dbReference>
<keyword evidence="9" id="KW-0175">Coiled coil</keyword>
<dbReference type="EMBL" id="JAROCF010000001">
    <property type="protein sequence ID" value="MDN4616124.1"/>
    <property type="molecule type" value="Genomic_DNA"/>
</dbReference>
<feature type="chain" id="PRO_5045527128" description="histidine kinase" evidence="12">
    <location>
        <begin position="24"/>
        <end position="619"/>
    </location>
</feature>
<dbReference type="CDD" id="cd16917">
    <property type="entry name" value="HATPase_UhpB-NarQ-NarX-like"/>
    <property type="match status" value="1"/>
</dbReference>
<evidence type="ECO:0000256" key="7">
    <source>
        <dbReference type="ARBA" id="ARBA00022840"/>
    </source>
</evidence>
<feature type="transmembrane region" description="Helical" evidence="11">
    <location>
        <begin position="39"/>
        <end position="61"/>
    </location>
</feature>
<keyword evidence="5" id="KW-0547">Nucleotide-binding</keyword>
<evidence type="ECO:0000256" key="12">
    <source>
        <dbReference type="SAM" id="SignalP"/>
    </source>
</evidence>
<evidence type="ECO:0000256" key="11">
    <source>
        <dbReference type="SAM" id="Phobius"/>
    </source>
</evidence>
<evidence type="ECO:0000256" key="6">
    <source>
        <dbReference type="ARBA" id="ARBA00022777"/>
    </source>
</evidence>
<feature type="transmembrane region" description="Helical" evidence="11">
    <location>
        <begin position="208"/>
        <end position="224"/>
    </location>
</feature>